<name>U2XPK5_9PROT</name>
<dbReference type="Gene3D" id="3.90.25.10">
    <property type="entry name" value="UDP-galactose 4-epimerase, domain 1"/>
    <property type="match status" value="1"/>
</dbReference>
<dbReference type="GO" id="GO:0016787">
    <property type="term" value="F:hydrolase activity"/>
    <property type="evidence" value="ECO:0007669"/>
    <property type="project" value="UniProtKB-KW"/>
</dbReference>
<dbReference type="PANTHER" id="PTHR43245:SF13">
    <property type="entry name" value="UDP-D-APIOSE_UDP-D-XYLOSE SYNTHASE 2"/>
    <property type="match status" value="1"/>
</dbReference>
<dbReference type="RefSeq" id="WP_021776834.1">
    <property type="nucleotide sequence ID" value="NZ_AWXE01000002.1"/>
</dbReference>
<gene>
    <name evidence="2" type="primary">draG</name>
    <name evidence="2" type="ORF">RS24_00797</name>
</gene>
<dbReference type="EMBL" id="AWXE01000002">
    <property type="protein sequence ID" value="ERL47077.1"/>
    <property type="molecule type" value="Genomic_DNA"/>
</dbReference>
<protein>
    <submittedName>
        <fullName evidence="2">Dinitrogenase reductase activating glycohydrolase protein</fullName>
        <ecNumber evidence="2">2.5.1.3</ecNumber>
    </submittedName>
</protein>
<keyword evidence="2" id="KW-0808">Transferase</keyword>
<comment type="caution">
    <text evidence="2">The sequence shown here is derived from an EMBL/GenBank/DDBJ whole genome shotgun (WGS) entry which is preliminary data.</text>
</comment>
<dbReference type="InterPro" id="IPR050177">
    <property type="entry name" value="Lipid_A_modif_metabolic_enz"/>
</dbReference>
<dbReference type="PATRIC" id="fig|1397666.3.peg.725"/>
<sequence>MGRYLVTGVAGFIGSALAKRLISNGDEVVTIDNLSTGYQSNIPDGVTFINGDCGDLNVYDKIANLSFDAIFHIAGQSSGEISFDDPIYDIKTNAESTLLLLKYSMKIGCKRLIFASTMSVYGVKPDCPINEDENCKPESFYGVAKLASENYLRIYQQYGVHSTSLRLFNVYGPGQNMKNLKQGMVSIFLAQMLKNKHIHVKGSPDRYRDFIHVDDVVEAFIRCLNIEKSKGLAINIATGKKTLVSEIVETMVSTQKENITVNYEGGTPGDIHGIYADISLMNDVLGEWKKVDLHDGIKSMVNSYL</sequence>
<dbReference type="SUPFAM" id="SSF51735">
    <property type="entry name" value="NAD(P)-binding Rossmann-fold domains"/>
    <property type="match status" value="1"/>
</dbReference>
<dbReference type="PANTHER" id="PTHR43245">
    <property type="entry name" value="BIFUNCTIONAL POLYMYXIN RESISTANCE PROTEIN ARNA"/>
    <property type="match status" value="1"/>
</dbReference>
<dbReference type="eggNOG" id="COG0451">
    <property type="taxonomic scope" value="Bacteria"/>
</dbReference>
<keyword evidence="3" id="KW-1185">Reference proteome</keyword>
<dbReference type="Pfam" id="PF01370">
    <property type="entry name" value="Epimerase"/>
    <property type="match status" value="1"/>
</dbReference>
<evidence type="ECO:0000313" key="2">
    <source>
        <dbReference type="EMBL" id="ERL47077.1"/>
    </source>
</evidence>
<keyword evidence="2" id="KW-0378">Hydrolase</keyword>
<dbReference type="Gene3D" id="3.40.50.720">
    <property type="entry name" value="NAD(P)-binding Rossmann-like Domain"/>
    <property type="match status" value="1"/>
</dbReference>
<dbReference type="AlphaFoldDB" id="U2XPK5"/>
<dbReference type="EC" id="2.5.1.3" evidence="2"/>
<feature type="domain" description="NAD-dependent epimerase/dehydratase" evidence="1">
    <location>
        <begin position="5"/>
        <end position="237"/>
    </location>
</feature>
<reference evidence="2 3" key="1">
    <citation type="journal article" date="2014" name="FEMS Microbiol. Ecol.">
        <title>Genomic differentiation among two strains of the PS1 clade isolated from geographically separated marine habitats.</title>
        <authorList>
            <person name="Jimenez-Infante F."/>
            <person name="Ngugi D.K."/>
            <person name="Alam I."/>
            <person name="Rashid M."/>
            <person name="Baalawi W."/>
            <person name="Kamau A.A."/>
            <person name="Bajic V.B."/>
            <person name="Stingl U."/>
        </authorList>
    </citation>
    <scope>NUCLEOTIDE SEQUENCE [LARGE SCALE GENOMIC DNA]</scope>
    <source>
        <strain evidence="2 3">RS24</strain>
    </source>
</reference>
<accession>U2XPK5</accession>
<dbReference type="OrthoDB" id="9801785at2"/>
<dbReference type="InterPro" id="IPR001509">
    <property type="entry name" value="Epimerase_deHydtase"/>
</dbReference>
<dbReference type="Proteomes" id="UP000016762">
    <property type="component" value="Unassembled WGS sequence"/>
</dbReference>
<organism evidence="2 3">
    <name type="scientific">Candidatus Micropelagius thuwalensis</name>
    <dbReference type="NCBI Taxonomy" id="1397666"/>
    <lineage>
        <taxon>Bacteria</taxon>
        <taxon>Pseudomonadati</taxon>
        <taxon>Pseudomonadota</taxon>
        <taxon>Alphaproteobacteria</taxon>
        <taxon>PS1 clade</taxon>
        <taxon>Candidatus Micropelagius</taxon>
    </lineage>
</organism>
<proteinExistence type="predicted"/>
<evidence type="ECO:0000313" key="3">
    <source>
        <dbReference type="Proteomes" id="UP000016762"/>
    </source>
</evidence>
<dbReference type="GO" id="GO:0004789">
    <property type="term" value="F:thiamine-phosphate diphosphorylase activity"/>
    <property type="evidence" value="ECO:0007669"/>
    <property type="project" value="UniProtKB-EC"/>
</dbReference>
<evidence type="ECO:0000259" key="1">
    <source>
        <dbReference type="Pfam" id="PF01370"/>
    </source>
</evidence>
<dbReference type="InterPro" id="IPR036291">
    <property type="entry name" value="NAD(P)-bd_dom_sf"/>
</dbReference>
<dbReference type="STRING" id="1397666.RS24_00797"/>